<evidence type="ECO:0000313" key="8">
    <source>
        <dbReference type="EMBL" id="KAK1313168.1"/>
    </source>
</evidence>
<dbReference type="PANTHER" id="PTHR48059">
    <property type="entry name" value="POLYGALACTURONASE INHIBITOR 1"/>
    <property type="match status" value="1"/>
</dbReference>
<feature type="chain" id="PRO_5043384387" evidence="7">
    <location>
        <begin position="28"/>
        <end position="315"/>
    </location>
</feature>
<evidence type="ECO:0000256" key="1">
    <source>
        <dbReference type="ARBA" id="ARBA00004196"/>
    </source>
</evidence>
<evidence type="ECO:0000256" key="2">
    <source>
        <dbReference type="ARBA" id="ARBA00004370"/>
    </source>
</evidence>
<proteinExistence type="predicted"/>
<keyword evidence="3" id="KW-0433">Leucine-rich repeat</keyword>
<dbReference type="FunFam" id="3.80.10.10:FF:000400">
    <property type="entry name" value="Nuclear pore complex protein NUP107"/>
    <property type="match status" value="1"/>
</dbReference>
<reference evidence="8" key="1">
    <citation type="journal article" date="2023" name="Nat. Commun.">
        <title>Diploid and tetraploid genomes of Acorus and the evolution of monocots.</title>
        <authorList>
            <person name="Ma L."/>
            <person name="Liu K.W."/>
            <person name="Li Z."/>
            <person name="Hsiao Y.Y."/>
            <person name="Qi Y."/>
            <person name="Fu T."/>
            <person name="Tang G.D."/>
            <person name="Zhang D."/>
            <person name="Sun W.H."/>
            <person name="Liu D.K."/>
            <person name="Li Y."/>
            <person name="Chen G.Z."/>
            <person name="Liu X.D."/>
            <person name="Liao X.Y."/>
            <person name="Jiang Y.T."/>
            <person name="Yu X."/>
            <person name="Hao Y."/>
            <person name="Huang J."/>
            <person name="Zhao X.W."/>
            <person name="Ke S."/>
            <person name="Chen Y.Y."/>
            <person name="Wu W.L."/>
            <person name="Hsu J.L."/>
            <person name="Lin Y.F."/>
            <person name="Huang M.D."/>
            <person name="Li C.Y."/>
            <person name="Huang L."/>
            <person name="Wang Z.W."/>
            <person name="Zhao X."/>
            <person name="Zhong W.Y."/>
            <person name="Peng D.H."/>
            <person name="Ahmad S."/>
            <person name="Lan S."/>
            <person name="Zhang J.S."/>
            <person name="Tsai W.C."/>
            <person name="Van de Peer Y."/>
            <person name="Liu Z.J."/>
        </authorList>
    </citation>
    <scope>NUCLEOTIDE SEQUENCE</scope>
    <source>
        <strain evidence="8">CP</strain>
    </source>
</reference>
<dbReference type="GO" id="GO:0016020">
    <property type="term" value="C:membrane"/>
    <property type="evidence" value="ECO:0007669"/>
    <property type="project" value="UniProtKB-SubCell"/>
</dbReference>
<dbReference type="InterPro" id="IPR003591">
    <property type="entry name" value="Leu-rich_rpt_typical-subtyp"/>
</dbReference>
<dbReference type="PANTHER" id="PTHR48059:SF4">
    <property type="entry name" value="POLYGALACTURONASE INHIBITOR 1-RELATED"/>
    <property type="match status" value="1"/>
</dbReference>
<comment type="caution">
    <text evidence="8">The sequence shown here is derived from an EMBL/GenBank/DDBJ whole genome shotgun (WGS) entry which is preliminary data.</text>
</comment>
<comment type="subcellular location">
    <subcellularLocation>
        <location evidence="1">Cell envelope</location>
    </subcellularLocation>
    <subcellularLocation>
        <location evidence="2">Membrane</location>
    </subcellularLocation>
</comment>
<dbReference type="InterPro" id="IPR032675">
    <property type="entry name" value="LRR_dom_sf"/>
</dbReference>
<organism evidence="8 9">
    <name type="scientific">Acorus calamus</name>
    <name type="common">Sweet flag</name>
    <dbReference type="NCBI Taxonomy" id="4465"/>
    <lineage>
        <taxon>Eukaryota</taxon>
        <taxon>Viridiplantae</taxon>
        <taxon>Streptophyta</taxon>
        <taxon>Embryophyta</taxon>
        <taxon>Tracheophyta</taxon>
        <taxon>Spermatophyta</taxon>
        <taxon>Magnoliopsida</taxon>
        <taxon>Liliopsida</taxon>
        <taxon>Acoraceae</taxon>
        <taxon>Acorus</taxon>
    </lineage>
</organism>
<dbReference type="AlphaFoldDB" id="A0AAV9EHW1"/>
<accession>A0AAV9EHW1</accession>
<gene>
    <name evidence="8" type="primary">PGIP1</name>
    <name evidence="8" type="ORF">QJS10_CPA06g01736</name>
</gene>
<dbReference type="EMBL" id="JAUJYO010000006">
    <property type="protein sequence ID" value="KAK1313168.1"/>
    <property type="molecule type" value="Genomic_DNA"/>
</dbReference>
<sequence>MNTNHSSIIIIFTVLISSALLPLPASARCNKDDEKALIKFRDALGGLSTFPTWDPKLIPCCEWGGQDSCDNGGRVTSLDISLSAKVPPKELTKLRRLRFLTVKFANLSGPVPDFLGEMTNLESLDLSFNSLSGSIPPSLGALTKLGGLRLDRNRLTGPIPDSLGRLTQLTFLYLSHNMLTGEVPPTTFGGLIMISTMDLSRNRLVGDPSKALFGESRPTFTLLLSRNLFEFDLTKVGLPQSVSTLDLSHNMIYGGIPEGVAGLKQLQAFNVSYNRLCGEIPTGDQGMLDSTYTPKWIQACATPPSQSDIHRINDE</sequence>
<protein>
    <submittedName>
        <fullName evidence="8">Polygalacturonase inhibitor 1</fullName>
    </submittedName>
</protein>
<evidence type="ECO:0000256" key="5">
    <source>
        <dbReference type="ARBA" id="ARBA00022737"/>
    </source>
</evidence>
<dbReference type="SMART" id="SM00369">
    <property type="entry name" value="LRR_TYP"/>
    <property type="match status" value="2"/>
</dbReference>
<dbReference type="Gene3D" id="3.80.10.10">
    <property type="entry name" value="Ribonuclease Inhibitor"/>
    <property type="match status" value="1"/>
</dbReference>
<keyword evidence="4 7" id="KW-0732">Signal</keyword>
<keyword evidence="9" id="KW-1185">Reference proteome</keyword>
<evidence type="ECO:0000313" key="9">
    <source>
        <dbReference type="Proteomes" id="UP001180020"/>
    </source>
</evidence>
<keyword evidence="5" id="KW-0677">Repeat</keyword>
<feature type="signal peptide" evidence="7">
    <location>
        <begin position="1"/>
        <end position="27"/>
    </location>
</feature>
<evidence type="ECO:0000256" key="6">
    <source>
        <dbReference type="ARBA" id="ARBA00023136"/>
    </source>
</evidence>
<dbReference type="PROSITE" id="PS51450">
    <property type="entry name" value="LRR"/>
    <property type="match status" value="1"/>
</dbReference>
<evidence type="ECO:0000256" key="3">
    <source>
        <dbReference type="ARBA" id="ARBA00022614"/>
    </source>
</evidence>
<dbReference type="Pfam" id="PF13855">
    <property type="entry name" value="LRR_8"/>
    <property type="match status" value="1"/>
</dbReference>
<reference evidence="8" key="2">
    <citation type="submission" date="2023-06" db="EMBL/GenBank/DDBJ databases">
        <authorList>
            <person name="Ma L."/>
            <person name="Liu K.-W."/>
            <person name="Li Z."/>
            <person name="Hsiao Y.-Y."/>
            <person name="Qi Y."/>
            <person name="Fu T."/>
            <person name="Tang G."/>
            <person name="Zhang D."/>
            <person name="Sun W.-H."/>
            <person name="Liu D.-K."/>
            <person name="Li Y."/>
            <person name="Chen G.-Z."/>
            <person name="Liu X.-D."/>
            <person name="Liao X.-Y."/>
            <person name="Jiang Y.-T."/>
            <person name="Yu X."/>
            <person name="Hao Y."/>
            <person name="Huang J."/>
            <person name="Zhao X.-W."/>
            <person name="Ke S."/>
            <person name="Chen Y.-Y."/>
            <person name="Wu W.-L."/>
            <person name="Hsu J.-L."/>
            <person name="Lin Y.-F."/>
            <person name="Huang M.-D."/>
            <person name="Li C.-Y."/>
            <person name="Huang L."/>
            <person name="Wang Z.-W."/>
            <person name="Zhao X."/>
            <person name="Zhong W.-Y."/>
            <person name="Peng D.-H."/>
            <person name="Ahmad S."/>
            <person name="Lan S."/>
            <person name="Zhang J.-S."/>
            <person name="Tsai W.-C."/>
            <person name="Van De Peer Y."/>
            <person name="Liu Z.-J."/>
        </authorList>
    </citation>
    <scope>NUCLEOTIDE SEQUENCE</scope>
    <source>
        <strain evidence="8">CP</strain>
        <tissue evidence="8">Leaves</tissue>
    </source>
</reference>
<dbReference type="Pfam" id="PF00560">
    <property type="entry name" value="LRR_1"/>
    <property type="match status" value="1"/>
</dbReference>
<dbReference type="PRINTS" id="PR00019">
    <property type="entry name" value="LEURICHRPT"/>
</dbReference>
<dbReference type="Proteomes" id="UP001180020">
    <property type="component" value="Unassembled WGS sequence"/>
</dbReference>
<keyword evidence="6" id="KW-0472">Membrane</keyword>
<evidence type="ECO:0000256" key="7">
    <source>
        <dbReference type="SAM" id="SignalP"/>
    </source>
</evidence>
<evidence type="ECO:0000256" key="4">
    <source>
        <dbReference type="ARBA" id="ARBA00022729"/>
    </source>
</evidence>
<dbReference type="SUPFAM" id="SSF52058">
    <property type="entry name" value="L domain-like"/>
    <property type="match status" value="1"/>
</dbReference>
<dbReference type="InterPro" id="IPR051848">
    <property type="entry name" value="PGIP"/>
</dbReference>
<dbReference type="InterPro" id="IPR001611">
    <property type="entry name" value="Leu-rich_rpt"/>
</dbReference>
<name>A0AAV9EHW1_ACOCL</name>